<dbReference type="Pfam" id="PF00072">
    <property type="entry name" value="Response_reg"/>
    <property type="match status" value="1"/>
</dbReference>
<name>A0A1I4DI30_9ACTN</name>
<dbReference type="InterPro" id="IPR001789">
    <property type="entry name" value="Sig_transdc_resp-reg_receiver"/>
</dbReference>
<dbReference type="GO" id="GO:0000160">
    <property type="term" value="P:phosphorelay signal transduction system"/>
    <property type="evidence" value="ECO:0007669"/>
    <property type="project" value="InterPro"/>
</dbReference>
<proteinExistence type="predicted"/>
<dbReference type="AlphaFoldDB" id="A0A1I4DI30"/>
<dbReference type="Gene3D" id="3.40.50.2300">
    <property type="match status" value="1"/>
</dbReference>
<dbReference type="InParanoid" id="A0A1I4DI30"/>
<gene>
    <name evidence="3" type="ORF">SAMN04488085_104336</name>
</gene>
<dbReference type="InterPro" id="IPR011006">
    <property type="entry name" value="CheY-like_superfamily"/>
</dbReference>
<sequence>MRRALDAALSEVEDLEVLGVCGSAAELCRCATAHRPDIVLLDVHLPDAAAGLGLIGALTRARVPVVAMSAVGGVRGASLAAGAVAFVEKDGAADTLVDALFAAGQGPP</sequence>
<dbReference type="EMBL" id="FOSW01000004">
    <property type="protein sequence ID" value="SFK91551.1"/>
    <property type="molecule type" value="Genomic_DNA"/>
</dbReference>
<evidence type="ECO:0000256" key="1">
    <source>
        <dbReference type="PROSITE-ProRule" id="PRU00169"/>
    </source>
</evidence>
<accession>A0A1I4DI30</accession>
<organism evidence="3 4">
    <name type="scientific">Geodermatophilus ruber</name>
    <dbReference type="NCBI Taxonomy" id="504800"/>
    <lineage>
        <taxon>Bacteria</taxon>
        <taxon>Bacillati</taxon>
        <taxon>Actinomycetota</taxon>
        <taxon>Actinomycetes</taxon>
        <taxon>Geodermatophilales</taxon>
        <taxon>Geodermatophilaceae</taxon>
        <taxon>Geodermatophilus</taxon>
    </lineage>
</organism>
<dbReference type="STRING" id="504800.SAMN04488085_104336"/>
<dbReference type="Proteomes" id="UP000199152">
    <property type="component" value="Unassembled WGS sequence"/>
</dbReference>
<evidence type="ECO:0000259" key="2">
    <source>
        <dbReference type="PROSITE" id="PS50110"/>
    </source>
</evidence>
<reference evidence="3 4" key="1">
    <citation type="submission" date="2016-10" db="EMBL/GenBank/DDBJ databases">
        <authorList>
            <person name="de Groot N.N."/>
        </authorList>
    </citation>
    <scope>NUCLEOTIDE SEQUENCE [LARGE SCALE GENOMIC DNA]</scope>
    <source>
        <strain evidence="3 4">DSM 45317</strain>
    </source>
</reference>
<keyword evidence="4" id="KW-1185">Reference proteome</keyword>
<keyword evidence="1" id="KW-0597">Phosphoprotein</keyword>
<dbReference type="SUPFAM" id="SSF52172">
    <property type="entry name" value="CheY-like"/>
    <property type="match status" value="1"/>
</dbReference>
<feature type="domain" description="Response regulatory" evidence="2">
    <location>
        <begin position="1"/>
        <end position="104"/>
    </location>
</feature>
<evidence type="ECO:0000313" key="3">
    <source>
        <dbReference type="EMBL" id="SFK91551.1"/>
    </source>
</evidence>
<feature type="modified residue" description="4-aspartylphosphate" evidence="1">
    <location>
        <position position="42"/>
    </location>
</feature>
<dbReference type="SMART" id="SM00448">
    <property type="entry name" value="REC"/>
    <property type="match status" value="1"/>
</dbReference>
<dbReference type="PROSITE" id="PS50110">
    <property type="entry name" value="RESPONSE_REGULATORY"/>
    <property type="match status" value="1"/>
</dbReference>
<protein>
    <submittedName>
        <fullName evidence="3">Response regulator receiver domain-containing protein</fullName>
    </submittedName>
</protein>
<evidence type="ECO:0000313" key="4">
    <source>
        <dbReference type="Proteomes" id="UP000199152"/>
    </source>
</evidence>